<evidence type="ECO:0000259" key="2">
    <source>
        <dbReference type="Pfam" id="PF10383"/>
    </source>
</evidence>
<sequence>MSSNTETSEEDPNEVIIPIDHSLSDGDMNTWPTEAKYTMPDDSRWRMSLAEMWLKKTGAYEEGVTYIIESLPEGYGLFSRPRGTNPSIQDSFLHGHPSGIYFQSRVTFFPHFYHLMTNSIKDCPCVPCKRAAKRNFPTKRKKRTMETSQPQSPSPSYPCDEEGPDYWRILVMKLKKQGTVDEEVEQRMNMDWVLTHEWLGEFFERMKLQAAFIPRRGETVLWTYSLEGQLVWNDKTNAIEMLSDKGEWLGIPEWRAGVVTQVPEEETVVQDIVETSKKKHGVNYSGFRVEMLPDPLSDDKSFSLQSRYLPLKCIKPMNSWEIFLQTKRREDLHPSIENALTTMSSWSLLTKYRFEGTWPDASVFCKGIYIGSELLVIKDAVRLKPWGYKLAENEDDTSAKGLFHLVTDVMVIEEIRLVLTDCIDDPQDPQLANLYSPRISGKVYTIDQHRANSQPFSDDPIKLMTADEVTAAFQQVGMHGYGGWRQVAGGKSCTVSQTMVLGRCHEPDANEFLYGDRLLGHDLHSVLSGRRFSTQVDARIPEDKSWFWGDYRAETLGITTMNNIDCGPGAEQRADPERWQAILKIAQGTHTPGDVRRAKLPSSAGRPPTKPEFAQLGKTSKLVSSALGPPSDSESEDVSDTDKLGGNISELELSGHNLTESIHFRAGAEDDDDEYADEDGDDDEKGDENDDEKWR</sequence>
<feature type="region of interest" description="Disordered" evidence="1">
    <location>
        <begin position="1"/>
        <end position="27"/>
    </location>
</feature>
<evidence type="ECO:0000256" key="1">
    <source>
        <dbReference type="SAM" id="MobiDB-lite"/>
    </source>
</evidence>
<gene>
    <name evidence="4" type="ORF">NUU61_009386</name>
</gene>
<feature type="domain" description="Cryptic loci regulator 2 N-terminal" evidence="3">
    <location>
        <begin position="66"/>
        <end position="128"/>
    </location>
</feature>
<dbReference type="PANTHER" id="PTHR38046">
    <property type="entry name" value="CRYPTIC LOCI REGULATOR 2"/>
    <property type="match status" value="1"/>
</dbReference>
<dbReference type="InterPro" id="IPR031915">
    <property type="entry name" value="Clr2_N"/>
</dbReference>
<accession>A0A9W9EMX9</accession>
<dbReference type="GeneID" id="81399080"/>
<dbReference type="InterPro" id="IPR038986">
    <property type="entry name" value="Clr2"/>
</dbReference>
<proteinExistence type="predicted"/>
<evidence type="ECO:0000313" key="5">
    <source>
        <dbReference type="Proteomes" id="UP001141434"/>
    </source>
</evidence>
<dbReference type="RefSeq" id="XP_056508204.1">
    <property type="nucleotide sequence ID" value="XM_056659911.1"/>
</dbReference>
<evidence type="ECO:0000259" key="3">
    <source>
        <dbReference type="Pfam" id="PF16761"/>
    </source>
</evidence>
<feature type="region of interest" description="Disordered" evidence="1">
    <location>
        <begin position="137"/>
        <end position="160"/>
    </location>
</feature>
<protein>
    <recommendedName>
        <fullName evidence="6">Cryptic loci regulator 2 N-terminal domain-containing protein</fullName>
    </recommendedName>
</protein>
<feature type="domain" description="Cryptic loci regulator 2 C-terminal" evidence="2">
    <location>
        <begin position="364"/>
        <end position="506"/>
    </location>
</feature>
<reference evidence="4" key="2">
    <citation type="journal article" date="2023" name="IMA Fungus">
        <title>Comparative genomic study of the Penicillium genus elucidates a diverse pangenome and 15 lateral gene transfer events.</title>
        <authorList>
            <person name="Petersen C."/>
            <person name="Sorensen T."/>
            <person name="Nielsen M.R."/>
            <person name="Sondergaard T.E."/>
            <person name="Sorensen J.L."/>
            <person name="Fitzpatrick D.A."/>
            <person name="Frisvad J.C."/>
            <person name="Nielsen K.L."/>
        </authorList>
    </citation>
    <scope>NUCLEOTIDE SEQUENCE</scope>
    <source>
        <strain evidence="4">IBT 34128</strain>
    </source>
</reference>
<dbReference type="GO" id="GO:0070824">
    <property type="term" value="C:SHREC complex"/>
    <property type="evidence" value="ECO:0007669"/>
    <property type="project" value="InterPro"/>
</dbReference>
<dbReference type="OrthoDB" id="438224at2759"/>
<comment type="caution">
    <text evidence="4">The sequence shown here is derived from an EMBL/GenBank/DDBJ whole genome shotgun (WGS) entry which is preliminary data.</text>
</comment>
<keyword evidence="5" id="KW-1185">Reference proteome</keyword>
<dbReference type="EMBL" id="JAPMSZ010000011">
    <property type="protein sequence ID" value="KAJ5084807.1"/>
    <property type="molecule type" value="Genomic_DNA"/>
</dbReference>
<organism evidence="4 5">
    <name type="scientific">Penicillium alfredii</name>
    <dbReference type="NCBI Taxonomy" id="1506179"/>
    <lineage>
        <taxon>Eukaryota</taxon>
        <taxon>Fungi</taxon>
        <taxon>Dikarya</taxon>
        <taxon>Ascomycota</taxon>
        <taxon>Pezizomycotina</taxon>
        <taxon>Eurotiomycetes</taxon>
        <taxon>Eurotiomycetidae</taxon>
        <taxon>Eurotiales</taxon>
        <taxon>Aspergillaceae</taxon>
        <taxon>Penicillium</taxon>
    </lineage>
</organism>
<name>A0A9W9EMX9_9EURO</name>
<dbReference type="Pfam" id="PF16761">
    <property type="entry name" value="Clr2_transil"/>
    <property type="match status" value="1"/>
</dbReference>
<feature type="region of interest" description="Disordered" evidence="1">
    <location>
        <begin position="590"/>
        <end position="695"/>
    </location>
</feature>
<dbReference type="PANTHER" id="PTHR38046:SF1">
    <property type="entry name" value="CRYPTIC LOCI REGULATOR 2"/>
    <property type="match status" value="1"/>
</dbReference>
<dbReference type="GO" id="GO:0030466">
    <property type="term" value="P:silent mating-type cassette heterochromatin formation"/>
    <property type="evidence" value="ECO:0007669"/>
    <property type="project" value="TreeGrafter"/>
</dbReference>
<reference evidence="4" key="1">
    <citation type="submission" date="2022-11" db="EMBL/GenBank/DDBJ databases">
        <authorList>
            <person name="Petersen C."/>
        </authorList>
    </citation>
    <scope>NUCLEOTIDE SEQUENCE</scope>
    <source>
        <strain evidence="4">IBT 34128</strain>
    </source>
</reference>
<dbReference type="AlphaFoldDB" id="A0A9W9EMX9"/>
<evidence type="ECO:0008006" key="6">
    <source>
        <dbReference type="Google" id="ProtNLM"/>
    </source>
</evidence>
<dbReference type="GO" id="GO:0033553">
    <property type="term" value="C:rDNA heterochromatin"/>
    <property type="evidence" value="ECO:0007669"/>
    <property type="project" value="TreeGrafter"/>
</dbReference>
<feature type="compositionally biased region" description="Acidic residues" evidence="1">
    <location>
        <begin position="669"/>
        <end position="695"/>
    </location>
</feature>
<dbReference type="InterPro" id="IPR018839">
    <property type="entry name" value="Tscrpt-silencing_Clr2_C"/>
</dbReference>
<dbReference type="GO" id="GO:0031934">
    <property type="term" value="C:mating-type region heterochromatin"/>
    <property type="evidence" value="ECO:0007669"/>
    <property type="project" value="TreeGrafter"/>
</dbReference>
<dbReference type="Pfam" id="PF10383">
    <property type="entry name" value="Clr2"/>
    <property type="match status" value="1"/>
</dbReference>
<dbReference type="Proteomes" id="UP001141434">
    <property type="component" value="Unassembled WGS sequence"/>
</dbReference>
<evidence type="ECO:0000313" key="4">
    <source>
        <dbReference type="EMBL" id="KAJ5084807.1"/>
    </source>
</evidence>